<evidence type="ECO:0000313" key="2">
    <source>
        <dbReference type="EMBL" id="UYW02129.1"/>
    </source>
</evidence>
<reference evidence="2" key="1">
    <citation type="submission" date="2021-08" db="EMBL/GenBank/DDBJ databases">
        <title>Flavobacterium sp. strain CC-SYL302.</title>
        <authorList>
            <person name="Lin S.-Y."/>
            <person name="Lee T.-H."/>
            <person name="Young C.-C."/>
        </authorList>
    </citation>
    <scope>NUCLEOTIDE SEQUENCE</scope>
    <source>
        <strain evidence="2">CC-SYL302</strain>
    </source>
</reference>
<accession>A0ABY6M0U9</accession>
<keyword evidence="3" id="KW-1185">Reference proteome</keyword>
<name>A0ABY6M0U9_9FLAO</name>
<evidence type="ECO:0000313" key="3">
    <source>
        <dbReference type="Proteomes" id="UP001163328"/>
    </source>
</evidence>
<organism evidence="2 3">
    <name type="scientific">Flavobacterium agricola</name>
    <dbReference type="NCBI Taxonomy" id="2870839"/>
    <lineage>
        <taxon>Bacteria</taxon>
        <taxon>Pseudomonadati</taxon>
        <taxon>Bacteroidota</taxon>
        <taxon>Flavobacteriia</taxon>
        <taxon>Flavobacteriales</taxon>
        <taxon>Flavobacteriaceae</taxon>
        <taxon>Flavobacterium</taxon>
    </lineage>
</organism>
<keyword evidence="1" id="KW-1133">Transmembrane helix</keyword>
<protein>
    <submittedName>
        <fullName evidence="2">Uncharacterized protein</fullName>
    </submittedName>
</protein>
<evidence type="ECO:0000256" key="1">
    <source>
        <dbReference type="SAM" id="Phobius"/>
    </source>
</evidence>
<gene>
    <name evidence="2" type="ORF">K5I29_04305</name>
</gene>
<keyword evidence="1" id="KW-0472">Membrane</keyword>
<dbReference type="Proteomes" id="UP001163328">
    <property type="component" value="Chromosome"/>
</dbReference>
<dbReference type="EMBL" id="CP081495">
    <property type="protein sequence ID" value="UYW02129.1"/>
    <property type="molecule type" value="Genomic_DNA"/>
</dbReference>
<sequence length="105" mass="12656">MKILEVIKVLPGVFDWYFKLTPLKRIQLNYIVLIAVLLTLFYYNDSNHRENNMALTNRIDSVNINRAIEQEKYTKQLEYYTEKFNSLLERLIHQRNESETKKVES</sequence>
<feature type="transmembrane region" description="Helical" evidence="1">
    <location>
        <begin position="26"/>
        <end position="43"/>
    </location>
</feature>
<proteinExistence type="predicted"/>
<keyword evidence="1" id="KW-0812">Transmembrane</keyword>
<dbReference type="RefSeq" id="WP_264434623.1">
    <property type="nucleotide sequence ID" value="NZ_CP081495.1"/>
</dbReference>